<feature type="transmembrane region" description="Helical" evidence="1">
    <location>
        <begin position="236"/>
        <end position="256"/>
    </location>
</feature>
<organism evidence="3 4">
    <name type="scientific">Chryseobacterium artocarpi</name>
    <dbReference type="NCBI Taxonomy" id="1414727"/>
    <lineage>
        <taxon>Bacteria</taxon>
        <taxon>Pseudomonadati</taxon>
        <taxon>Bacteroidota</taxon>
        <taxon>Flavobacteriia</taxon>
        <taxon>Flavobacteriales</taxon>
        <taxon>Weeksellaceae</taxon>
        <taxon>Chryseobacterium group</taxon>
        <taxon>Chryseobacterium</taxon>
    </lineage>
</organism>
<dbReference type="RefSeq" id="WP_065395216.1">
    <property type="nucleotide sequence ID" value="NZ_MAYH01000034.1"/>
</dbReference>
<feature type="transmembrane region" description="Helical" evidence="1">
    <location>
        <begin position="290"/>
        <end position="309"/>
    </location>
</feature>
<keyword evidence="1" id="KW-0812">Transmembrane</keyword>
<feature type="domain" description="DUF2157" evidence="2">
    <location>
        <begin position="19"/>
        <end position="151"/>
    </location>
</feature>
<dbReference type="OrthoDB" id="327621at2"/>
<dbReference type="Pfam" id="PF09925">
    <property type="entry name" value="DUF2157"/>
    <property type="match status" value="1"/>
</dbReference>
<comment type="caution">
    <text evidence="3">The sequence shown here is derived from an EMBL/GenBank/DDBJ whole genome shotgun (WGS) entry which is preliminary data.</text>
</comment>
<evidence type="ECO:0000256" key="1">
    <source>
        <dbReference type="SAM" id="Phobius"/>
    </source>
</evidence>
<accession>A0A1B8ZGR0</accession>
<dbReference type="InterPro" id="IPR018677">
    <property type="entry name" value="DUF2157"/>
</dbReference>
<sequence>MKKLQREDIQILSQYSDLSEKDVSEILNQNIYNQKPAWEKFLKLIFISLGIGFTVSGIIFFFAYNWAELPKFAKIGLTEALVIATTVLALFLKINNNIRNIILTGASALVGVLFAVFGQIYQTGANAYDFFLAWTIFITLWVIVAEFAPLWLMFIALLNTTLVLYSQQVVKDWDGAIVTTLLFVLNTVVLIGSLLLSHYKKSVQVPNWFSNILSLAIVCIATFGVSLGIIDRHTSSSFFILSVLSIITYALGIWYGLRTKNSFYFAIIPFSIVFIICSAIFRVAENEGTYLVVSLLVIVSITLIIKNLMNLQKKWKNEK</sequence>
<feature type="transmembrane region" description="Helical" evidence="1">
    <location>
        <begin position="101"/>
        <end position="121"/>
    </location>
</feature>
<proteinExistence type="predicted"/>
<gene>
    <name evidence="3" type="ORF">BBI01_12780</name>
</gene>
<feature type="transmembrane region" description="Helical" evidence="1">
    <location>
        <begin position="176"/>
        <end position="196"/>
    </location>
</feature>
<keyword evidence="1" id="KW-0472">Membrane</keyword>
<protein>
    <submittedName>
        <fullName evidence="3">Membrane-like protein</fullName>
    </submittedName>
</protein>
<reference evidence="3 4" key="1">
    <citation type="submission" date="2016-07" db="EMBL/GenBank/DDBJ databases">
        <authorList>
            <person name="Jeong J.-J."/>
            <person name="Kim D.W."/>
            <person name="Sang M.K."/>
            <person name="Choi I.-G."/>
            <person name="Kim K.D."/>
        </authorList>
    </citation>
    <scope>NUCLEOTIDE SEQUENCE [LARGE SCALE GENOMIC DNA]</scope>
    <source>
        <strain evidence="3 4">UTM-3</strain>
    </source>
</reference>
<feature type="transmembrane region" description="Helical" evidence="1">
    <location>
        <begin position="263"/>
        <end position="284"/>
    </location>
</feature>
<evidence type="ECO:0000313" key="3">
    <source>
        <dbReference type="EMBL" id="OCA70809.1"/>
    </source>
</evidence>
<dbReference type="Proteomes" id="UP000092651">
    <property type="component" value="Unassembled WGS sequence"/>
</dbReference>
<feature type="transmembrane region" description="Helical" evidence="1">
    <location>
        <begin position="127"/>
        <end position="144"/>
    </location>
</feature>
<dbReference type="EMBL" id="MAYH01000034">
    <property type="protein sequence ID" value="OCA70809.1"/>
    <property type="molecule type" value="Genomic_DNA"/>
</dbReference>
<feature type="transmembrane region" description="Helical" evidence="1">
    <location>
        <begin position="208"/>
        <end position="230"/>
    </location>
</feature>
<feature type="transmembrane region" description="Helical" evidence="1">
    <location>
        <begin position="72"/>
        <end position="92"/>
    </location>
</feature>
<keyword evidence="1" id="KW-1133">Transmembrane helix</keyword>
<dbReference type="AlphaFoldDB" id="A0A1B8ZGR0"/>
<evidence type="ECO:0000313" key="4">
    <source>
        <dbReference type="Proteomes" id="UP000092651"/>
    </source>
</evidence>
<evidence type="ECO:0000259" key="2">
    <source>
        <dbReference type="Pfam" id="PF09925"/>
    </source>
</evidence>
<keyword evidence="4" id="KW-1185">Reference proteome</keyword>
<feature type="transmembrane region" description="Helical" evidence="1">
    <location>
        <begin position="44"/>
        <end position="66"/>
    </location>
</feature>
<name>A0A1B8ZGR0_9FLAO</name>